<name>A0A392N9V0_9FABA</name>
<reference evidence="3 4" key="1">
    <citation type="journal article" date="2018" name="Front. Plant Sci.">
        <title>Red Clover (Trifolium pratense) and Zigzag Clover (T. medium) - A Picture of Genomic Similarities and Differences.</title>
        <authorList>
            <person name="Dluhosova J."/>
            <person name="Istvanek J."/>
            <person name="Nedelnik J."/>
            <person name="Repkova J."/>
        </authorList>
    </citation>
    <scope>NUCLEOTIDE SEQUENCE [LARGE SCALE GENOMIC DNA]</scope>
    <source>
        <strain evidence="4">cv. 10/8</strain>
        <tissue evidence="3">Leaf</tissue>
    </source>
</reference>
<dbReference type="PANTHER" id="PTHR32166">
    <property type="entry name" value="OSJNBA0013A04.12 PROTEIN"/>
    <property type="match status" value="1"/>
</dbReference>
<evidence type="ECO:0000256" key="1">
    <source>
        <dbReference type="SAM" id="MobiDB-lite"/>
    </source>
</evidence>
<dbReference type="Proteomes" id="UP000265520">
    <property type="component" value="Unassembled WGS sequence"/>
</dbReference>
<feature type="region of interest" description="Disordered" evidence="1">
    <location>
        <begin position="34"/>
        <end position="85"/>
    </location>
</feature>
<dbReference type="InterPro" id="IPR007021">
    <property type="entry name" value="DUF659"/>
</dbReference>
<comment type="caution">
    <text evidence="3">The sequence shown here is derived from an EMBL/GenBank/DDBJ whole genome shotgun (WGS) entry which is preliminary data.</text>
</comment>
<protein>
    <recommendedName>
        <fullName evidence="2">DUF659 domain-containing protein</fullName>
    </recommendedName>
</protein>
<dbReference type="PANTHER" id="PTHR32166:SF121">
    <property type="entry name" value="DUF659 DOMAIN-CONTAINING PROTEIN"/>
    <property type="match status" value="1"/>
</dbReference>
<keyword evidence="4" id="KW-1185">Reference proteome</keyword>
<feature type="non-terminal residue" evidence="3">
    <location>
        <position position="282"/>
    </location>
</feature>
<proteinExistence type="predicted"/>
<evidence type="ECO:0000259" key="2">
    <source>
        <dbReference type="Pfam" id="PF04937"/>
    </source>
</evidence>
<sequence>MKEHLAKSKGNILICDKVPADVCHQMDQLLHGNKKKKKDNELNDAYDDQSHTQTTEQVAPVSNPGKRKACDDAYFPPRTTPGSQPTIKSAFASKQAVHKAKMALARWFFDSNIPFNATKSPYFQEAADAIASIGPGFKVPTYHDIRVNLLGDCKRECSLLVEGYRSKWAKDGCTIMADGWSDQKQRTLINFLVYSPQGIVFVKSVDASGVVKDAQMLCNLFSEVIDWVGHENVAHVVTDNAANYVAAGRKIHEKYDSIFWTPCAAHCLNLLLKDISSMPHVA</sequence>
<evidence type="ECO:0000313" key="3">
    <source>
        <dbReference type="EMBL" id="MCH96231.1"/>
    </source>
</evidence>
<dbReference type="EMBL" id="LXQA010031830">
    <property type="protein sequence ID" value="MCH96231.1"/>
    <property type="molecule type" value="Genomic_DNA"/>
</dbReference>
<dbReference type="AlphaFoldDB" id="A0A392N9V0"/>
<feature type="domain" description="DUF659" evidence="2">
    <location>
        <begin position="140"/>
        <end position="281"/>
    </location>
</feature>
<dbReference type="SUPFAM" id="SSF53098">
    <property type="entry name" value="Ribonuclease H-like"/>
    <property type="match status" value="1"/>
</dbReference>
<dbReference type="Pfam" id="PF04937">
    <property type="entry name" value="DUF659"/>
    <property type="match status" value="1"/>
</dbReference>
<evidence type="ECO:0000313" key="4">
    <source>
        <dbReference type="Proteomes" id="UP000265520"/>
    </source>
</evidence>
<organism evidence="3 4">
    <name type="scientific">Trifolium medium</name>
    <dbReference type="NCBI Taxonomy" id="97028"/>
    <lineage>
        <taxon>Eukaryota</taxon>
        <taxon>Viridiplantae</taxon>
        <taxon>Streptophyta</taxon>
        <taxon>Embryophyta</taxon>
        <taxon>Tracheophyta</taxon>
        <taxon>Spermatophyta</taxon>
        <taxon>Magnoliopsida</taxon>
        <taxon>eudicotyledons</taxon>
        <taxon>Gunneridae</taxon>
        <taxon>Pentapetalae</taxon>
        <taxon>rosids</taxon>
        <taxon>fabids</taxon>
        <taxon>Fabales</taxon>
        <taxon>Fabaceae</taxon>
        <taxon>Papilionoideae</taxon>
        <taxon>50 kb inversion clade</taxon>
        <taxon>NPAAA clade</taxon>
        <taxon>Hologalegina</taxon>
        <taxon>IRL clade</taxon>
        <taxon>Trifolieae</taxon>
        <taxon>Trifolium</taxon>
    </lineage>
</organism>
<dbReference type="InterPro" id="IPR012337">
    <property type="entry name" value="RNaseH-like_sf"/>
</dbReference>
<accession>A0A392N9V0</accession>